<sequence length="152" mass="17443">MRLIQPSDPRFRFIPAQAHDEAYLLALRLATMVPHLENAGIFLTAKEHLLRLHDHYHCSHLIYCDAECIGTIKFRFNDKVFEIMQLQIHPDFQGRGFGSSILQQVILAAGHKAVNLTVLKCNPAYQLYLRSGFNVIGEDEHEYHLSFQVNKG</sequence>
<dbReference type="GO" id="GO:0016747">
    <property type="term" value="F:acyltransferase activity, transferring groups other than amino-acyl groups"/>
    <property type="evidence" value="ECO:0007669"/>
    <property type="project" value="InterPro"/>
</dbReference>
<comment type="caution">
    <text evidence="2">The sequence shown here is derived from an EMBL/GenBank/DDBJ whole genome shotgun (WGS) entry which is preliminary data.</text>
</comment>
<accession>A4CB07</accession>
<dbReference type="PROSITE" id="PS51186">
    <property type="entry name" value="GNAT"/>
    <property type="match status" value="1"/>
</dbReference>
<dbReference type="EMBL" id="AAOH01000004">
    <property type="protein sequence ID" value="EAR28565.1"/>
    <property type="molecule type" value="Genomic_DNA"/>
</dbReference>
<dbReference type="HOGENOM" id="CLU_013985_22_1_6"/>
<evidence type="ECO:0000259" key="1">
    <source>
        <dbReference type="PROSITE" id="PS51186"/>
    </source>
</evidence>
<evidence type="ECO:0000313" key="2">
    <source>
        <dbReference type="EMBL" id="EAR28565.1"/>
    </source>
</evidence>
<reference evidence="2 3" key="1">
    <citation type="submission" date="2006-02" db="EMBL/GenBank/DDBJ databases">
        <authorList>
            <person name="Moran M.A."/>
            <person name="Kjelleberg S."/>
            <person name="Egan S."/>
            <person name="Saunders N."/>
            <person name="Thomas T."/>
            <person name="Ferriera S."/>
            <person name="Johnson J."/>
            <person name="Kravitz S."/>
            <person name="Halpern A."/>
            <person name="Remington K."/>
            <person name="Beeson K."/>
            <person name="Tran B."/>
            <person name="Rogers Y.-H."/>
            <person name="Friedman R."/>
            <person name="Venter J.C."/>
        </authorList>
    </citation>
    <scope>NUCLEOTIDE SEQUENCE [LARGE SCALE GENOMIC DNA]</scope>
    <source>
        <strain evidence="2 3">D2</strain>
    </source>
</reference>
<proteinExistence type="predicted"/>
<dbReference type="AlphaFoldDB" id="A4CB07"/>
<dbReference type="InterPro" id="IPR016181">
    <property type="entry name" value="Acyl_CoA_acyltransferase"/>
</dbReference>
<dbReference type="Gene3D" id="3.40.630.30">
    <property type="match status" value="1"/>
</dbReference>
<keyword evidence="2" id="KW-0808">Transferase</keyword>
<dbReference type="RefSeq" id="WP_009840392.1">
    <property type="nucleotide sequence ID" value="NZ_CH959301.1"/>
</dbReference>
<dbReference type="SUPFAM" id="SSF55729">
    <property type="entry name" value="Acyl-CoA N-acyltransferases (Nat)"/>
    <property type="match status" value="1"/>
</dbReference>
<dbReference type="eggNOG" id="COG0456">
    <property type="taxonomic scope" value="Bacteria"/>
</dbReference>
<feature type="domain" description="N-acetyltransferase" evidence="1">
    <location>
        <begin position="11"/>
        <end position="152"/>
    </location>
</feature>
<keyword evidence="3" id="KW-1185">Reference proteome</keyword>
<dbReference type="Pfam" id="PF00583">
    <property type="entry name" value="Acetyltransf_1"/>
    <property type="match status" value="1"/>
</dbReference>
<dbReference type="CDD" id="cd04301">
    <property type="entry name" value="NAT_SF"/>
    <property type="match status" value="1"/>
</dbReference>
<protein>
    <submittedName>
        <fullName evidence="2">Acetyltransferase, GNAT family protein</fullName>
    </submittedName>
</protein>
<dbReference type="STRING" id="87626.PTD2_22157"/>
<name>A4CB07_9GAMM</name>
<evidence type="ECO:0000313" key="3">
    <source>
        <dbReference type="Proteomes" id="UP000006201"/>
    </source>
</evidence>
<dbReference type="InterPro" id="IPR000182">
    <property type="entry name" value="GNAT_dom"/>
</dbReference>
<gene>
    <name evidence="2" type="ORF">PTD2_22157</name>
</gene>
<organism evidence="2 3">
    <name type="scientific">Pseudoalteromonas tunicata D2</name>
    <dbReference type="NCBI Taxonomy" id="87626"/>
    <lineage>
        <taxon>Bacteria</taxon>
        <taxon>Pseudomonadati</taxon>
        <taxon>Pseudomonadota</taxon>
        <taxon>Gammaproteobacteria</taxon>
        <taxon>Alteromonadales</taxon>
        <taxon>Pseudoalteromonadaceae</taxon>
        <taxon>Pseudoalteromonas</taxon>
    </lineage>
</organism>
<dbReference type="Proteomes" id="UP000006201">
    <property type="component" value="Unassembled WGS sequence"/>
</dbReference>